<organism evidence="3 4">
    <name type="scientific">Spiribacter salinus</name>
    <dbReference type="NCBI Taxonomy" id="1335746"/>
    <lineage>
        <taxon>Bacteria</taxon>
        <taxon>Pseudomonadati</taxon>
        <taxon>Pseudomonadota</taxon>
        <taxon>Gammaproteobacteria</taxon>
        <taxon>Chromatiales</taxon>
        <taxon>Ectothiorhodospiraceae</taxon>
        <taxon>Spiribacter</taxon>
    </lineage>
</organism>
<gene>
    <name evidence="3" type="ORF">FKY71_13315</name>
</gene>
<proteinExistence type="predicted"/>
<evidence type="ECO:0000313" key="4">
    <source>
        <dbReference type="Proteomes" id="UP000315400"/>
    </source>
</evidence>
<evidence type="ECO:0000313" key="3">
    <source>
        <dbReference type="EMBL" id="TQE98536.1"/>
    </source>
</evidence>
<feature type="domain" description="SH3b" evidence="2">
    <location>
        <begin position="180"/>
        <end position="229"/>
    </location>
</feature>
<feature type="signal peptide" evidence="1">
    <location>
        <begin position="1"/>
        <end position="21"/>
    </location>
</feature>
<dbReference type="Proteomes" id="UP000315400">
    <property type="component" value="Unassembled WGS sequence"/>
</dbReference>
<evidence type="ECO:0000259" key="2">
    <source>
        <dbReference type="Pfam" id="PF08239"/>
    </source>
</evidence>
<dbReference type="AlphaFoldDB" id="A0A540VPD8"/>
<name>A0A540VPD8_9GAMM</name>
<keyword evidence="1" id="KW-0732">Signal</keyword>
<dbReference type="EMBL" id="VIFK01000178">
    <property type="protein sequence ID" value="TQE98536.1"/>
    <property type="molecule type" value="Genomic_DNA"/>
</dbReference>
<accession>A0A540VPD8</accession>
<reference evidence="3 4" key="1">
    <citation type="submission" date="2019-06" db="EMBL/GenBank/DDBJ databases">
        <title>Metagenome assembled Genome of Spiribacter salinus SL48-SHIP from the microbial mat of Salt Lake 48 (Novosibirsk region, Russia).</title>
        <authorList>
            <person name="Shipova A."/>
            <person name="Rozanov A.S."/>
            <person name="Bryanskaya A.V."/>
            <person name="Peltek S.E."/>
        </authorList>
    </citation>
    <scope>NUCLEOTIDE SEQUENCE [LARGE SCALE GENOMIC DNA]</scope>
    <source>
        <strain evidence="3">SL48-SHIP-2</strain>
    </source>
</reference>
<sequence length="251" mass="26638">MTSPRRIAAVTALIAPVFAHSAAAQTAEDLRDAFSGEWFVFDETFGLDDRPCRLQLEDISVSDDGADPLKASSADCAGPLGENMNWRVDEGRIVLSTPTGELIAALGGNPQRLSGDYVGASNALVLERESGSGAKVALTEALRVHGCYYLGYTADCVEPQATQAPEFEEGTAKIDVLVKLNVRNQPRRDASIIGTVPRESTVTVNACLTTSDGIWCRAGFGETVGWLAKTALRQGEWPVISYVNAGSADGS</sequence>
<evidence type="ECO:0000256" key="1">
    <source>
        <dbReference type="SAM" id="SignalP"/>
    </source>
</evidence>
<dbReference type="Gene3D" id="2.30.30.40">
    <property type="entry name" value="SH3 Domains"/>
    <property type="match status" value="1"/>
</dbReference>
<dbReference type="InterPro" id="IPR003646">
    <property type="entry name" value="SH3-like_bac-type"/>
</dbReference>
<comment type="caution">
    <text evidence="3">The sequence shown here is derived from an EMBL/GenBank/DDBJ whole genome shotgun (WGS) entry which is preliminary data.</text>
</comment>
<protein>
    <submittedName>
        <fullName evidence="3">SH3 domain-containing protein</fullName>
    </submittedName>
</protein>
<feature type="chain" id="PRO_5022108197" evidence="1">
    <location>
        <begin position="22"/>
        <end position="251"/>
    </location>
</feature>
<dbReference type="Pfam" id="PF08239">
    <property type="entry name" value="SH3_3"/>
    <property type="match status" value="1"/>
</dbReference>